<dbReference type="PANTHER" id="PTHR33693">
    <property type="entry name" value="TYPE-5 URACIL-DNA GLYCOSYLASE"/>
    <property type="match status" value="1"/>
</dbReference>
<dbReference type="EC" id="3.2.2.27" evidence="3"/>
<evidence type="ECO:0000259" key="12">
    <source>
        <dbReference type="SMART" id="SM00986"/>
    </source>
</evidence>
<evidence type="ECO:0000256" key="10">
    <source>
        <dbReference type="ARBA" id="ARBA00023014"/>
    </source>
</evidence>
<dbReference type="GO" id="GO:0051539">
    <property type="term" value="F:4 iron, 4 sulfur cluster binding"/>
    <property type="evidence" value="ECO:0007669"/>
    <property type="project" value="UniProtKB-KW"/>
</dbReference>
<keyword evidence="11" id="KW-0234">DNA repair</keyword>
<dbReference type="Proteomes" id="UP000045545">
    <property type="component" value="Unassembled WGS sequence"/>
</dbReference>
<evidence type="ECO:0000256" key="8">
    <source>
        <dbReference type="ARBA" id="ARBA00022801"/>
    </source>
</evidence>
<evidence type="ECO:0000256" key="5">
    <source>
        <dbReference type="ARBA" id="ARBA00022485"/>
    </source>
</evidence>
<dbReference type="GO" id="GO:0004844">
    <property type="term" value="F:uracil DNA N-glycosylase activity"/>
    <property type="evidence" value="ECO:0007669"/>
    <property type="project" value="UniProtKB-EC"/>
</dbReference>
<dbReference type="Pfam" id="PF03167">
    <property type="entry name" value="UDG"/>
    <property type="match status" value="1"/>
</dbReference>
<keyword evidence="7" id="KW-0227">DNA damage</keyword>
<evidence type="ECO:0000256" key="3">
    <source>
        <dbReference type="ARBA" id="ARBA00012030"/>
    </source>
</evidence>
<accession>A0A0E4GCT5</accession>
<protein>
    <recommendedName>
        <fullName evidence="4">Type-4 uracil-DNA glycosylase</fullName>
        <ecNumber evidence="3">3.2.2.27</ecNumber>
    </recommendedName>
</protein>
<proteinExistence type="inferred from homology"/>
<dbReference type="AlphaFoldDB" id="A0A0E4GCT5"/>
<keyword evidence="9" id="KW-0408">Iron</keyword>
<feature type="domain" description="Uracil-DNA glycosylase-like" evidence="12">
    <location>
        <begin position="75"/>
        <end position="221"/>
    </location>
</feature>
<dbReference type="InterPro" id="IPR005122">
    <property type="entry name" value="Uracil-DNA_glycosylase-like"/>
</dbReference>
<comment type="catalytic activity">
    <reaction evidence="1">
        <text>Hydrolyzes single-stranded DNA or mismatched double-stranded DNA and polynucleotides, releasing free uracil.</text>
        <dbReference type="EC" id="3.2.2.27"/>
    </reaction>
</comment>
<dbReference type="InterPro" id="IPR051536">
    <property type="entry name" value="UDG_Type-4/5"/>
</dbReference>
<keyword evidence="14" id="KW-1185">Reference proteome</keyword>
<name>A0A0E4GCT5_9FIRM</name>
<reference evidence="13 14" key="1">
    <citation type="submission" date="2015-03" db="EMBL/GenBank/DDBJ databases">
        <authorList>
            <person name="Murphy D."/>
        </authorList>
    </citation>
    <scope>NUCLEOTIDE SEQUENCE [LARGE SCALE GENOMIC DNA]</scope>
    <source>
        <strain evidence="13 14">OL-4</strain>
    </source>
</reference>
<dbReference type="InterPro" id="IPR036895">
    <property type="entry name" value="Uracil-DNA_glycosylase-like_sf"/>
</dbReference>
<dbReference type="OrthoDB" id="5290748at2"/>
<keyword evidence="10" id="KW-0411">Iron-sulfur</keyword>
<dbReference type="SMART" id="SM00987">
    <property type="entry name" value="UreE_C"/>
    <property type="match status" value="1"/>
</dbReference>
<evidence type="ECO:0000313" key="14">
    <source>
        <dbReference type="Proteomes" id="UP000045545"/>
    </source>
</evidence>
<dbReference type="EMBL" id="CGIH01000036">
    <property type="protein sequence ID" value="CFX90245.1"/>
    <property type="molecule type" value="Genomic_DNA"/>
</dbReference>
<evidence type="ECO:0000256" key="2">
    <source>
        <dbReference type="ARBA" id="ARBA00006521"/>
    </source>
</evidence>
<evidence type="ECO:0000256" key="6">
    <source>
        <dbReference type="ARBA" id="ARBA00022723"/>
    </source>
</evidence>
<keyword evidence="8" id="KW-0378">Hydrolase</keyword>
<dbReference type="SUPFAM" id="SSF52141">
    <property type="entry name" value="Uracil-DNA glycosylase-like"/>
    <property type="match status" value="1"/>
</dbReference>
<dbReference type="Gene3D" id="3.40.470.10">
    <property type="entry name" value="Uracil-DNA glycosylase-like domain"/>
    <property type="match status" value="1"/>
</dbReference>
<evidence type="ECO:0000256" key="9">
    <source>
        <dbReference type="ARBA" id="ARBA00023004"/>
    </source>
</evidence>
<dbReference type="GO" id="GO:0046872">
    <property type="term" value="F:metal ion binding"/>
    <property type="evidence" value="ECO:0007669"/>
    <property type="project" value="UniProtKB-KW"/>
</dbReference>
<dbReference type="GO" id="GO:0006281">
    <property type="term" value="P:DNA repair"/>
    <property type="evidence" value="ECO:0007669"/>
    <property type="project" value="UniProtKB-KW"/>
</dbReference>
<dbReference type="NCBIfam" id="TIGR00758">
    <property type="entry name" value="UDG_fam4"/>
    <property type="match status" value="1"/>
</dbReference>
<evidence type="ECO:0000256" key="1">
    <source>
        <dbReference type="ARBA" id="ARBA00001400"/>
    </source>
</evidence>
<keyword evidence="5" id="KW-0004">4Fe-4S</keyword>
<organism evidence="13 14">
    <name type="scientific">Syntrophomonas zehnderi OL-4</name>
    <dbReference type="NCBI Taxonomy" id="690567"/>
    <lineage>
        <taxon>Bacteria</taxon>
        <taxon>Bacillati</taxon>
        <taxon>Bacillota</taxon>
        <taxon>Clostridia</taxon>
        <taxon>Eubacteriales</taxon>
        <taxon>Syntrophomonadaceae</taxon>
        <taxon>Syntrophomonas</taxon>
    </lineage>
</organism>
<dbReference type="RefSeq" id="WP_076982639.1">
    <property type="nucleotide sequence ID" value="NZ_CGIH01000036.1"/>
</dbReference>
<evidence type="ECO:0000256" key="7">
    <source>
        <dbReference type="ARBA" id="ARBA00022763"/>
    </source>
</evidence>
<dbReference type="SMART" id="SM00986">
    <property type="entry name" value="UDG"/>
    <property type="match status" value="1"/>
</dbReference>
<keyword evidence="6" id="KW-0479">Metal-binding</keyword>
<evidence type="ECO:0000256" key="4">
    <source>
        <dbReference type="ARBA" id="ARBA00019403"/>
    </source>
</evidence>
<dbReference type="PANTHER" id="PTHR33693:SF1">
    <property type="entry name" value="TYPE-4 URACIL-DNA GLYCOSYLASE"/>
    <property type="match status" value="1"/>
</dbReference>
<dbReference type="InterPro" id="IPR005273">
    <property type="entry name" value="Ura-DNA_glyco_family4"/>
</dbReference>
<evidence type="ECO:0000313" key="13">
    <source>
        <dbReference type="EMBL" id="CFX90245.1"/>
    </source>
</evidence>
<comment type="similarity">
    <text evidence="2">Belongs to the uracil-DNA glycosylase (UDG) superfamily. Type 4 (UDGa) family.</text>
</comment>
<sequence>MSIEQYGLFDDEEQAVGQKQSKVADTTPDRFLLPFIPGVKADEAYLDLQDLAGLKNCALGCSACRLRPGCKQVVFGDGNPESLIMFVGEGPGSDEDEQGIPFVGRAGQLLNKILAAAEFEREDVYITNVIKCRPPGNRLPNPDEVNVCRNFLEAQIRIIRPRLVVCLGALAAQTVIDPRARIGQVRGKWFTRNGIKIMPTYHPAALLRNESYKRPTWEDFKIIRDEFQLLDK</sequence>
<dbReference type="CDD" id="cd10030">
    <property type="entry name" value="UDG-F4_TTUDGA_SPO1dp_like"/>
    <property type="match status" value="1"/>
</dbReference>
<evidence type="ECO:0000256" key="11">
    <source>
        <dbReference type="ARBA" id="ARBA00023204"/>
    </source>
</evidence>
<dbReference type="STRING" id="690567.2160"/>
<gene>
    <name evidence="13" type="ORF">2160</name>
</gene>